<evidence type="ECO:0008006" key="5">
    <source>
        <dbReference type="Google" id="ProtNLM"/>
    </source>
</evidence>
<dbReference type="InterPro" id="IPR001296">
    <property type="entry name" value="Glyco_trans_1"/>
</dbReference>
<feature type="domain" description="Glycosyl transferase family 1" evidence="1">
    <location>
        <begin position="198"/>
        <end position="351"/>
    </location>
</feature>
<dbReference type="Proteomes" id="UP000182985">
    <property type="component" value="Unassembled WGS sequence"/>
</dbReference>
<dbReference type="PANTHER" id="PTHR12526:SF638">
    <property type="entry name" value="SPORE COAT PROTEIN SA"/>
    <property type="match status" value="1"/>
</dbReference>
<evidence type="ECO:0000313" key="4">
    <source>
        <dbReference type="Proteomes" id="UP000182985"/>
    </source>
</evidence>
<dbReference type="InterPro" id="IPR028098">
    <property type="entry name" value="Glyco_trans_4-like_N"/>
</dbReference>
<reference evidence="3 4" key="1">
    <citation type="submission" date="2016-10" db="EMBL/GenBank/DDBJ databases">
        <title>The Draft Genome Sequence of the Potato Rhizosphere Bacteria Ochrobactrum sp. IPA7.2.</title>
        <authorList>
            <person name="Gogoleva N.E."/>
            <person name="Khlopko Y.A."/>
            <person name="Burygin G.L."/>
            <person name="Plotnikov A.O."/>
        </authorList>
    </citation>
    <scope>NUCLEOTIDE SEQUENCE [LARGE SCALE GENOMIC DNA]</scope>
    <source>
        <strain evidence="3 4">IPA7.2</strain>
    </source>
</reference>
<dbReference type="Pfam" id="PF00534">
    <property type="entry name" value="Glycos_transf_1"/>
    <property type="match status" value="1"/>
</dbReference>
<gene>
    <name evidence="3" type="ORF">BLA27_23285</name>
</gene>
<keyword evidence="4" id="KW-1185">Reference proteome</keyword>
<evidence type="ECO:0000259" key="2">
    <source>
        <dbReference type="Pfam" id="PF13477"/>
    </source>
</evidence>
<dbReference type="EMBL" id="MOEC01000034">
    <property type="protein sequence ID" value="OIS91135.1"/>
    <property type="molecule type" value="Genomic_DNA"/>
</dbReference>
<accession>A0A1J6HSC4</accession>
<evidence type="ECO:0000313" key="3">
    <source>
        <dbReference type="EMBL" id="OIS91135.1"/>
    </source>
</evidence>
<dbReference type="Gene3D" id="3.40.50.2000">
    <property type="entry name" value="Glycogen Phosphorylase B"/>
    <property type="match status" value="2"/>
</dbReference>
<dbReference type="PANTHER" id="PTHR12526">
    <property type="entry name" value="GLYCOSYLTRANSFERASE"/>
    <property type="match status" value="1"/>
</dbReference>
<dbReference type="AlphaFoldDB" id="A0A1J6HSC4"/>
<dbReference type="Pfam" id="PF13477">
    <property type="entry name" value="Glyco_trans_4_2"/>
    <property type="match status" value="1"/>
</dbReference>
<dbReference type="GO" id="GO:0016757">
    <property type="term" value="F:glycosyltransferase activity"/>
    <property type="evidence" value="ECO:0007669"/>
    <property type="project" value="InterPro"/>
</dbReference>
<comment type="caution">
    <text evidence="3">The sequence shown here is derived from an EMBL/GenBank/DDBJ whole genome shotgun (WGS) entry which is preliminary data.</text>
</comment>
<dbReference type="CDD" id="cd03808">
    <property type="entry name" value="GT4_CapM-like"/>
    <property type="match status" value="1"/>
</dbReference>
<dbReference type="SUPFAM" id="SSF53756">
    <property type="entry name" value="UDP-Glycosyltransferase/glycogen phosphorylase"/>
    <property type="match status" value="1"/>
</dbReference>
<protein>
    <recommendedName>
        <fullName evidence="5">Glycosyl transferase, group 1 family protein</fullName>
    </recommendedName>
</protein>
<sequence>MSRSLIFLISEDWFFRSHFMDRARAAKNAGFDVHVVTRVGRYAEEIRAAGFNVVHLEMRRSSLKPSLIIKEIIDVVRIYRRIRPTIVHHVALRPIIVGSLATLLARPRAIVNAPVGMGFVFSSDTRKARLLRPFVIMALLIALRGTNKVTIVENDDDLKEFTARHLVKPENLLVIEGAGVDLNTFPYVERRESAASTVMLAARLLTEKGVREFVEAARLLKNERVNCRFVLVGEPDSANLGKIKMDEIDDWQRSNVIEWQGRSNNMADTILQADIFCLPSYREGLPKALLEAGASGCAIITTDVPGCRQVVTHMETGLLVPPKDVASLAEAIRALAADRNLRLKLAEAAREKVEAYFSNEVVNARTIAVYRKLIASSNV</sequence>
<name>A0A1J6HSC4_9HYPH</name>
<feature type="domain" description="Glycosyltransferase subfamily 4-like N-terminal" evidence="2">
    <location>
        <begin position="6"/>
        <end position="150"/>
    </location>
</feature>
<proteinExistence type="predicted"/>
<organism evidence="3 4">
    <name type="scientific">Brucella cytisi</name>
    <dbReference type="NCBI Taxonomy" id="407152"/>
    <lineage>
        <taxon>Bacteria</taxon>
        <taxon>Pseudomonadati</taxon>
        <taxon>Pseudomonadota</taxon>
        <taxon>Alphaproteobacteria</taxon>
        <taxon>Hyphomicrobiales</taxon>
        <taxon>Brucellaceae</taxon>
        <taxon>Brucella/Ochrobactrum group</taxon>
        <taxon>Brucella</taxon>
    </lineage>
</organism>
<evidence type="ECO:0000259" key="1">
    <source>
        <dbReference type="Pfam" id="PF00534"/>
    </source>
</evidence>